<evidence type="ECO:0000313" key="2">
    <source>
        <dbReference type="Proteomes" id="UP000481583"/>
    </source>
</evidence>
<protein>
    <submittedName>
        <fullName evidence="1">Uncharacterized protein</fullName>
    </submittedName>
</protein>
<keyword evidence="2" id="KW-1185">Reference proteome</keyword>
<reference evidence="1 2" key="1">
    <citation type="submission" date="2020-02" db="EMBL/GenBank/DDBJ databases">
        <title>Whole-genome analyses of novel actinobacteria.</title>
        <authorList>
            <person name="Sahin N."/>
        </authorList>
    </citation>
    <scope>NUCLEOTIDE SEQUENCE [LARGE SCALE GENOMIC DNA]</scope>
    <source>
        <strain evidence="1 2">A7024</strain>
    </source>
</reference>
<proteinExistence type="predicted"/>
<comment type="caution">
    <text evidence="1">The sequence shown here is derived from an EMBL/GenBank/DDBJ whole genome shotgun (WGS) entry which is preliminary data.</text>
</comment>
<dbReference type="AlphaFoldDB" id="A0A6G4U188"/>
<dbReference type="Proteomes" id="UP000481583">
    <property type="component" value="Unassembled WGS sequence"/>
</dbReference>
<accession>A0A6G4U188</accession>
<evidence type="ECO:0000313" key="1">
    <source>
        <dbReference type="EMBL" id="NGN66029.1"/>
    </source>
</evidence>
<sequence length="77" mass="8162">MTASPRRSRSDCPACGWPAGEAETVVSRHAVSDGTIVYAHCVCGLLRVWHEPAGTAAAANDRRLVVAGRCQATGDRR</sequence>
<gene>
    <name evidence="1" type="ORF">G5C51_19290</name>
</gene>
<dbReference type="RefSeq" id="WP_165238995.1">
    <property type="nucleotide sequence ID" value="NZ_JAAKZV010000081.1"/>
</dbReference>
<organism evidence="1 2">
    <name type="scientific">Streptomyces coryli</name>
    <dbReference type="NCBI Taxonomy" id="1128680"/>
    <lineage>
        <taxon>Bacteria</taxon>
        <taxon>Bacillati</taxon>
        <taxon>Actinomycetota</taxon>
        <taxon>Actinomycetes</taxon>
        <taxon>Kitasatosporales</taxon>
        <taxon>Streptomycetaceae</taxon>
        <taxon>Streptomyces</taxon>
    </lineage>
</organism>
<dbReference type="EMBL" id="JAAKZV010000081">
    <property type="protein sequence ID" value="NGN66029.1"/>
    <property type="molecule type" value="Genomic_DNA"/>
</dbReference>
<name>A0A6G4U188_9ACTN</name>